<gene>
    <name evidence="2" type="ORF">EGC77_14665</name>
    <name evidence="1" type="ORF">EGC80_11420</name>
</gene>
<keyword evidence="3" id="KW-1185">Reference proteome</keyword>
<reference evidence="4" key="2">
    <citation type="submission" date="2018-11" db="EMBL/GenBank/DDBJ databases">
        <title>Shewanella sp. R106.</title>
        <authorList>
            <person name="Hwang Y.J."/>
            <person name="Hwang C.Y."/>
        </authorList>
    </citation>
    <scope>NUCLEOTIDE SEQUENCE [LARGE SCALE GENOMIC DNA]</scope>
    <source>
        <strain evidence="4">R106</strain>
    </source>
</reference>
<protein>
    <submittedName>
        <fullName evidence="2">Uncharacterized protein</fullName>
    </submittedName>
</protein>
<reference evidence="2" key="3">
    <citation type="submission" date="2018-11" db="EMBL/GenBank/DDBJ databases">
        <authorList>
            <person name="Hwang Y.J."/>
            <person name="Hwang C.Y."/>
        </authorList>
    </citation>
    <scope>NUCLEOTIDE SEQUENCE</scope>
    <source>
        <strain evidence="2">R106</strain>
    </source>
</reference>
<dbReference type="AlphaFoldDB" id="A0A3N4EPC1"/>
<dbReference type="Proteomes" id="UP000278855">
    <property type="component" value="Unassembled WGS sequence"/>
</dbReference>
<dbReference type="Proteomes" id="UP000273778">
    <property type="component" value="Chromosome"/>
</dbReference>
<sequence length="145" mass="16950">MERFLMKEIYLKSDLIKIANGFLYRDGKIKSFFTGNISIEELNNIVVSSCFSEINYIAFKEISDASLVIELYFMYIIKILNECNLNSLNQYESLSLSIGVELERTVKWHILHPYQNAYFPIINGIFNLYISQCKISKKTSNNMFK</sequence>
<dbReference type="EMBL" id="CP034073">
    <property type="protein sequence ID" value="AZG35460.1"/>
    <property type="molecule type" value="Genomic_DNA"/>
</dbReference>
<proteinExistence type="predicted"/>
<evidence type="ECO:0000313" key="2">
    <source>
        <dbReference type="EMBL" id="RPA31194.1"/>
    </source>
</evidence>
<reference evidence="1 3" key="1">
    <citation type="submission" date="2018-11" db="EMBL/GenBank/DDBJ databases">
        <title>Shewanella sp. M2.</title>
        <authorList>
            <person name="Hwang Y.J."/>
            <person name="Hwang C.Y."/>
        </authorList>
    </citation>
    <scope>NUCLEOTIDE SEQUENCE [LARGE SCALE GENOMIC DNA]</scope>
    <source>
        <strain evidence="1 3">M2</strain>
    </source>
</reference>
<evidence type="ECO:0000313" key="1">
    <source>
        <dbReference type="EMBL" id="AZG35460.1"/>
    </source>
</evidence>
<dbReference type="EMBL" id="RKKB01000006">
    <property type="protein sequence ID" value="RPA31194.1"/>
    <property type="molecule type" value="Genomic_DNA"/>
</dbReference>
<dbReference type="RefSeq" id="WP_124013327.1">
    <property type="nucleotide sequence ID" value="NZ_CP034073.1"/>
</dbReference>
<name>A0A3N4EPC1_9GAMM</name>
<evidence type="ECO:0000313" key="3">
    <source>
        <dbReference type="Proteomes" id="UP000273778"/>
    </source>
</evidence>
<organism evidence="2 4">
    <name type="scientific">Shewanella psychromarinicola</name>
    <dbReference type="NCBI Taxonomy" id="2487742"/>
    <lineage>
        <taxon>Bacteria</taxon>
        <taxon>Pseudomonadati</taxon>
        <taxon>Pseudomonadota</taxon>
        <taxon>Gammaproteobacteria</taxon>
        <taxon>Alteromonadales</taxon>
        <taxon>Shewanellaceae</taxon>
        <taxon>Shewanella</taxon>
    </lineage>
</organism>
<accession>A0A3N4EPC1</accession>
<evidence type="ECO:0000313" key="4">
    <source>
        <dbReference type="Proteomes" id="UP000278855"/>
    </source>
</evidence>
<dbReference type="KEGG" id="spsr:EGC80_11420"/>